<dbReference type="Pfam" id="PF03115">
    <property type="entry name" value="Astro_capsid_N"/>
    <property type="match status" value="1"/>
</dbReference>
<keyword evidence="4" id="KW-0175">Coiled coil</keyword>
<comment type="subcellular location">
    <subcellularLocation>
        <location evidence="1">Virion</location>
    </subcellularLocation>
</comment>
<evidence type="ECO:0000256" key="3">
    <source>
        <dbReference type="ARBA" id="ARBA00022844"/>
    </source>
</evidence>
<protein>
    <submittedName>
        <fullName evidence="8">Capsid protein</fullName>
    </submittedName>
</protein>
<keyword evidence="2" id="KW-0167">Capsid protein</keyword>
<keyword evidence="3" id="KW-0946">Virion</keyword>
<organism evidence="8">
    <name type="scientific">Dongtou red stingray astrovirus</name>
    <dbReference type="NCBI Taxonomy" id="2116414"/>
    <lineage>
        <taxon>Viruses</taxon>
        <taxon>Riboviria</taxon>
        <taxon>Orthornavirae</taxon>
        <taxon>Pisuviricota</taxon>
        <taxon>Stelpaviricetes</taxon>
        <taxon>Stellavirales</taxon>
        <taxon>Astroviridae</taxon>
    </lineage>
</organism>
<evidence type="ECO:0000256" key="1">
    <source>
        <dbReference type="ARBA" id="ARBA00004328"/>
    </source>
</evidence>
<dbReference type="GO" id="GO:0019028">
    <property type="term" value="C:viral capsid"/>
    <property type="evidence" value="ECO:0007669"/>
    <property type="project" value="UniProtKB-KW"/>
</dbReference>
<feature type="region of interest" description="Disordered" evidence="5">
    <location>
        <begin position="1"/>
        <end position="51"/>
    </location>
</feature>
<name>A0A2P1GMC3_9VIRU</name>
<evidence type="ECO:0000259" key="7">
    <source>
        <dbReference type="Pfam" id="PF20751"/>
    </source>
</evidence>
<feature type="coiled-coil region" evidence="4">
    <location>
        <begin position="695"/>
        <end position="722"/>
    </location>
</feature>
<reference evidence="8" key="1">
    <citation type="journal article" date="2018" name="Nature">
        <title>The evolutionary history of vertebrate RNA viruses.</title>
        <authorList>
            <person name="Shi M."/>
            <person name="Lin X.D."/>
            <person name="Chen X."/>
            <person name="Tian J.H."/>
            <person name="Chen L.J."/>
            <person name="Li K."/>
            <person name="Wang W."/>
            <person name="Eden J.S."/>
            <person name="Shen J.J."/>
            <person name="Liu L."/>
            <person name="Holmes E.C."/>
            <person name="Zhang Y.Z."/>
        </authorList>
    </citation>
    <scope>NUCLEOTIDE SEQUENCE</scope>
    <source>
        <strain evidence="8">DTHH2075</strain>
    </source>
</reference>
<evidence type="ECO:0000259" key="6">
    <source>
        <dbReference type="Pfam" id="PF03115"/>
    </source>
</evidence>
<feature type="domain" description="Astrovirus capsid protein inner core" evidence="6">
    <location>
        <begin position="24"/>
        <end position="248"/>
    </location>
</feature>
<evidence type="ECO:0000256" key="2">
    <source>
        <dbReference type="ARBA" id="ARBA00022561"/>
    </source>
</evidence>
<accession>A0A2P1GMC3</accession>
<feature type="domain" description="Structural protein 2 second" evidence="7">
    <location>
        <begin position="266"/>
        <end position="364"/>
    </location>
</feature>
<evidence type="ECO:0000313" key="8">
    <source>
        <dbReference type="EMBL" id="AVM87144.1"/>
    </source>
</evidence>
<dbReference type="InterPro" id="IPR029053">
    <property type="entry name" value="Viral_coat"/>
</dbReference>
<evidence type="ECO:0000256" key="5">
    <source>
        <dbReference type="SAM" id="MobiDB-lite"/>
    </source>
</evidence>
<dbReference type="Pfam" id="PF20751">
    <property type="entry name" value="SP2_M"/>
    <property type="match status" value="1"/>
</dbReference>
<proteinExistence type="predicted"/>
<evidence type="ECO:0000256" key="4">
    <source>
        <dbReference type="SAM" id="Coils"/>
    </source>
</evidence>
<dbReference type="EMBL" id="MG599887">
    <property type="protein sequence ID" value="AVM87144.1"/>
    <property type="molecule type" value="Genomic_RNA"/>
</dbReference>
<dbReference type="InterPro" id="IPR004337">
    <property type="entry name" value="Astro_capsid_N"/>
</dbReference>
<dbReference type="InterPro" id="IPR048802">
    <property type="entry name" value="SP2_M"/>
</dbReference>
<feature type="region of interest" description="Disordered" evidence="5">
    <location>
        <begin position="636"/>
        <end position="658"/>
    </location>
</feature>
<feature type="compositionally biased region" description="Basic residues" evidence="5">
    <location>
        <begin position="22"/>
        <end position="42"/>
    </location>
</feature>
<dbReference type="Gene3D" id="2.60.120.20">
    <property type="match status" value="1"/>
</dbReference>
<sequence>MAGEKNHHTTKKGSAAGAIPKTTKKTPSKKKGQPSKGQKSHKTQSTQRVEKQIETLKKEIREQSIKPETQFTTEVLIGDVYGTQDMLSKQFQIYPNPLLLKQTNVGASPTPLTVKASQYNHYRIQKWKVKATSLCSSAITGTTILFGYQTAPGGVTGESSVDSFYALPHRTGTAGRDCFWSLAKRDTNTGSIPGGWFLVGTNAGPDATNGWYVDVLTQGKSTNLYTDTPYNGVMWRLTVEVTYQFANYQPEATTVDLSTETEEISYTVKNNADGEIVMETNSSALRLLFSRDIVPRGNSSSVGEVIVSVGDTLADTAETVLGPWGWLIKKGWWFVKKVFGAAGDNTLNQYQVYPSWQAAQQNMPATGTMTPYTSPTHKVCFAQLNSPNLGATANSVITQELNMHQPIPLPGNFSPKLPEPRPGIMIVNDSIIPVRAEFYMAARGEPFGTVAVARHFYMTRWGDQEQGDWACPLPFLTGNTLARQYEEPNAQILLQPDTFQWFTPFPGTYFEDFEDPVKTPYSWPSGASKLKFKSSPSGYNVLGVIYPAATLASFWLGTNRGVWTKYTAPTCLAAILFSTLPINGKEMIIGHRFAMFSNSLVTGNTYMVAGLAPSVEQDEMSDLKIKVRELADKIAELSQPPPSPEESEDEEWSGHVTEEDLQLSDQELSEVDGLGKEVAKIAIKAVAKPATEACLRMVDEKLQMLEEHRQRLKLEIKKKLYNEGLNRRTRRAIVAEQSVALNVPPWQVLSKEIDAVQNALTSITEEEDLIMESSFYKV</sequence>